<sequence>MGRYAGIKLSINHLDLDLDHYAAFTSALSKLLSSETAETTYAEIIDGAPIADTWYRYVGSAMTSSKIMSSSVRVAQAYQDAPVGSRAFKLRLIEMAAITCHDLGARLFRESDGGFYKDYHAWKPEPTVRVPFGSSELVLEEWPDPPPAVFSHASYRDFDQHPEGIADMVGYWVEGQIFGGVVVFDRGADDTGCNDVFIHPFNPRRLLFQLSEVQINRFCDFCLASNTAGDSTPENPIVIKEELHTRCRSWRRGVPGASIPGTP</sequence>
<evidence type="ECO:0000313" key="1">
    <source>
        <dbReference type="EMBL" id="SPN99222.1"/>
    </source>
</evidence>
<dbReference type="AlphaFoldDB" id="A0AAE8MS38"/>
<protein>
    <submittedName>
        <fullName evidence="1">Uncharacterized protein</fullName>
    </submittedName>
</protein>
<evidence type="ECO:0000313" key="2">
    <source>
        <dbReference type="Proteomes" id="UP001187682"/>
    </source>
</evidence>
<organism evidence="1 2">
    <name type="scientific">Cephalotrichum gorgonifer</name>
    <dbReference type="NCBI Taxonomy" id="2041049"/>
    <lineage>
        <taxon>Eukaryota</taxon>
        <taxon>Fungi</taxon>
        <taxon>Dikarya</taxon>
        <taxon>Ascomycota</taxon>
        <taxon>Pezizomycotina</taxon>
        <taxon>Sordariomycetes</taxon>
        <taxon>Hypocreomycetidae</taxon>
        <taxon>Microascales</taxon>
        <taxon>Microascaceae</taxon>
        <taxon>Cephalotrichum</taxon>
    </lineage>
</organism>
<reference evidence="1" key="1">
    <citation type="submission" date="2018-03" db="EMBL/GenBank/DDBJ databases">
        <authorList>
            <person name="Guldener U."/>
        </authorList>
    </citation>
    <scope>NUCLEOTIDE SEQUENCE</scope>
</reference>
<dbReference type="EMBL" id="ONZQ02000002">
    <property type="protein sequence ID" value="SPN99222.1"/>
    <property type="molecule type" value="Genomic_DNA"/>
</dbReference>
<keyword evidence="2" id="KW-1185">Reference proteome</keyword>
<accession>A0AAE8MS38</accession>
<gene>
    <name evidence="1" type="ORF">DNG_02259</name>
</gene>
<proteinExistence type="predicted"/>
<name>A0AAE8MS38_9PEZI</name>
<comment type="caution">
    <text evidence="1">The sequence shown here is derived from an EMBL/GenBank/DDBJ whole genome shotgun (WGS) entry which is preliminary data.</text>
</comment>
<dbReference type="Proteomes" id="UP001187682">
    <property type="component" value="Unassembled WGS sequence"/>
</dbReference>